<dbReference type="KEGG" id="spu:578660"/>
<dbReference type="GO" id="GO:0004252">
    <property type="term" value="F:serine-type endopeptidase activity"/>
    <property type="evidence" value="ECO:0000318"/>
    <property type="project" value="GO_Central"/>
</dbReference>
<dbReference type="InterPro" id="IPR034193">
    <property type="entry name" value="PCSK9_ProteinaseK-like"/>
</dbReference>
<keyword evidence="4 5" id="KW-0720">Serine protease</keyword>
<dbReference type="InterPro" id="IPR023828">
    <property type="entry name" value="Peptidase_S8_Ser-AS"/>
</dbReference>
<dbReference type="GO" id="GO:0005615">
    <property type="term" value="C:extracellular space"/>
    <property type="evidence" value="ECO:0000318"/>
    <property type="project" value="GO_Central"/>
</dbReference>
<evidence type="ECO:0000259" key="9">
    <source>
        <dbReference type="Pfam" id="PF05922"/>
    </source>
</evidence>
<dbReference type="PROSITE" id="PS51892">
    <property type="entry name" value="SUBTILASE"/>
    <property type="match status" value="1"/>
</dbReference>
<evidence type="ECO:0000259" key="8">
    <source>
        <dbReference type="Pfam" id="PF00082"/>
    </source>
</evidence>
<dbReference type="Proteomes" id="UP000007110">
    <property type="component" value="Unassembled WGS sequence"/>
</dbReference>
<dbReference type="OrthoDB" id="206201at2759"/>
<dbReference type="EnsemblMetazoa" id="XM_030986220">
    <property type="protein sequence ID" value="XP_030842080"/>
    <property type="gene ID" value="LOC578660"/>
</dbReference>
<dbReference type="InterPro" id="IPR000209">
    <property type="entry name" value="Peptidase_S8/S53_dom"/>
</dbReference>
<dbReference type="InterPro" id="IPR010259">
    <property type="entry name" value="S8pro/Inhibitor_I9"/>
</dbReference>
<organism evidence="10 11">
    <name type="scientific">Strongylocentrotus purpuratus</name>
    <name type="common">Purple sea urchin</name>
    <dbReference type="NCBI Taxonomy" id="7668"/>
    <lineage>
        <taxon>Eukaryota</taxon>
        <taxon>Metazoa</taxon>
        <taxon>Echinodermata</taxon>
        <taxon>Eleutherozoa</taxon>
        <taxon>Echinozoa</taxon>
        <taxon>Echinoidea</taxon>
        <taxon>Euechinoidea</taxon>
        <taxon>Echinacea</taxon>
        <taxon>Camarodonta</taxon>
        <taxon>Echinidea</taxon>
        <taxon>Strongylocentrotidae</taxon>
        <taxon>Strongylocentrotus</taxon>
    </lineage>
</organism>
<dbReference type="InterPro" id="IPR036852">
    <property type="entry name" value="Peptidase_S8/S53_dom_sf"/>
</dbReference>
<feature type="active site" description="Charge relay system" evidence="5">
    <location>
        <position position="146"/>
    </location>
</feature>
<feature type="active site" description="Charge relay system" evidence="5">
    <location>
        <position position="334"/>
    </location>
</feature>
<keyword evidence="7" id="KW-0732">Signal</keyword>
<keyword evidence="2 5" id="KW-0645">Protease</keyword>
<dbReference type="AlphaFoldDB" id="A0A7M7NWS4"/>
<dbReference type="Gene3D" id="3.30.70.80">
    <property type="entry name" value="Peptidase S8 propeptide/proteinase inhibitor I9"/>
    <property type="match status" value="1"/>
</dbReference>
<dbReference type="GeneID" id="578660"/>
<dbReference type="PROSITE" id="PS00137">
    <property type="entry name" value="SUBTILASE_HIS"/>
    <property type="match status" value="1"/>
</dbReference>
<feature type="domain" description="Peptidase S8/S53" evidence="8">
    <location>
        <begin position="137"/>
        <end position="370"/>
    </location>
</feature>
<dbReference type="Pfam" id="PF05922">
    <property type="entry name" value="Inhibitor_I9"/>
    <property type="match status" value="1"/>
</dbReference>
<evidence type="ECO:0000313" key="10">
    <source>
        <dbReference type="EnsemblMetazoa" id="XP_030842080"/>
    </source>
</evidence>
<evidence type="ECO:0000256" key="7">
    <source>
        <dbReference type="SAM" id="SignalP"/>
    </source>
</evidence>
<evidence type="ECO:0000256" key="4">
    <source>
        <dbReference type="ARBA" id="ARBA00022825"/>
    </source>
</evidence>
<dbReference type="Gene3D" id="3.40.50.200">
    <property type="entry name" value="Peptidase S8/S53 domain"/>
    <property type="match status" value="1"/>
</dbReference>
<dbReference type="OMA" id="GSTFIHA"/>
<comment type="similarity">
    <text evidence="1 5 6">Belongs to the peptidase S8 family.</text>
</comment>
<evidence type="ECO:0000256" key="5">
    <source>
        <dbReference type="PROSITE-ProRule" id="PRU01240"/>
    </source>
</evidence>
<reference evidence="10" key="2">
    <citation type="submission" date="2021-01" db="UniProtKB">
        <authorList>
            <consortium name="EnsemblMetazoa"/>
        </authorList>
    </citation>
    <scope>IDENTIFICATION</scope>
</reference>
<keyword evidence="3 5" id="KW-0378">Hydrolase</keyword>
<dbReference type="InterPro" id="IPR050131">
    <property type="entry name" value="Peptidase_S8_subtilisin-like"/>
</dbReference>
<dbReference type="CDD" id="cd04077">
    <property type="entry name" value="Peptidases_S8_PCSK9_ProteinaseK_like"/>
    <property type="match status" value="1"/>
</dbReference>
<evidence type="ECO:0000256" key="1">
    <source>
        <dbReference type="ARBA" id="ARBA00011073"/>
    </source>
</evidence>
<evidence type="ECO:0000256" key="6">
    <source>
        <dbReference type="RuleBase" id="RU003355"/>
    </source>
</evidence>
<dbReference type="FunFam" id="3.30.70.80:FF:000010">
    <property type="entry name" value="Uncharacterized protein"/>
    <property type="match status" value="1"/>
</dbReference>
<dbReference type="PANTHER" id="PTHR43806:SF58">
    <property type="entry name" value="ALKALINE PROTEASE 1-RELATED"/>
    <property type="match status" value="1"/>
</dbReference>
<dbReference type="GO" id="GO:0006508">
    <property type="term" value="P:proteolysis"/>
    <property type="evidence" value="ECO:0007669"/>
    <property type="project" value="UniProtKB-KW"/>
</dbReference>
<dbReference type="InterPro" id="IPR023827">
    <property type="entry name" value="Peptidase_S8_Asp-AS"/>
</dbReference>
<proteinExistence type="inferred from homology"/>
<name>A0A7M7NWS4_STRPU</name>
<feature type="chain" id="PRO_5029790218" evidence="7">
    <location>
        <begin position="24"/>
        <end position="388"/>
    </location>
</feature>
<sequence>MYSKMYSVFILTIFLSTVMPCLSAWAPLYRTADKTPNSYIVVLKNGINVDDVSSSFATMATASGSSLDVTHKYRSILNGFSVTLRNEEILSLIRSHEDVQYVEEDGIAYIDETTWGLDRIDQRDLPLDDSYTPFALGEGAHVYILDTGLRTTHVEFEDRGTFAYDATKRDDEGSGTDCNSHGTHCAGTAAGKDYGVAPKAMIYGVRVLGCTGSGSWSGIIDGMEWVATNGNRPAVASMSLSGTATGTVVDQAVSGMVAAGVTLTVSAGNNDYDACQRMPARSMEAITVGATESDDTRAYFSNYGGCVNLFAPGRYIVSAGINSDTEYTSKSGTSMSTPHVAGAAAVFLGDDPSRTPLTIRNMISNEATRDKVTDTMGTPNLLLHVPQQ</sequence>
<feature type="domain" description="Inhibitor I9" evidence="9">
    <location>
        <begin position="38"/>
        <end position="108"/>
    </location>
</feature>
<reference evidence="11" key="1">
    <citation type="submission" date="2015-02" db="EMBL/GenBank/DDBJ databases">
        <title>Genome sequencing for Strongylocentrotus purpuratus.</title>
        <authorList>
            <person name="Murali S."/>
            <person name="Liu Y."/>
            <person name="Vee V."/>
            <person name="English A."/>
            <person name="Wang M."/>
            <person name="Skinner E."/>
            <person name="Han Y."/>
            <person name="Muzny D.M."/>
            <person name="Worley K.C."/>
            <person name="Gibbs R.A."/>
        </authorList>
    </citation>
    <scope>NUCLEOTIDE SEQUENCE</scope>
</reference>
<dbReference type="SUPFAM" id="SSF52743">
    <property type="entry name" value="Subtilisin-like"/>
    <property type="match status" value="1"/>
</dbReference>
<dbReference type="PANTHER" id="PTHR43806">
    <property type="entry name" value="PEPTIDASE S8"/>
    <property type="match status" value="1"/>
</dbReference>
<feature type="signal peptide" evidence="7">
    <location>
        <begin position="1"/>
        <end position="23"/>
    </location>
</feature>
<dbReference type="RefSeq" id="XP_030842080.1">
    <property type="nucleotide sequence ID" value="XM_030986220.1"/>
</dbReference>
<dbReference type="InterPro" id="IPR022398">
    <property type="entry name" value="Peptidase_S8_His-AS"/>
</dbReference>
<evidence type="ECO:0000256" key="3">
    <source>
        <dbReference type="ARBA" id="ARBA00022801"/>
    </source>
</evidence>
<dbReference type="Pfam" id="PF00082">
    <property type="entry name" value="Peptidase_S8"/>
    <property type="match status" value="1"/>
</dbReference>
<protein>
    <submittedName>
        <fullName evidence="10">Uncharacterized protein</fullName>
    </submittedName>
</protein>
<dbReference type="InterPro" id="IPR037045">
    <property type="entry name" value="S8pro/Inhibitor_I9_sf"/>
</dbReference>
<dbReference type="InParanoid" id="A0A7M7NWS4"/>
<evidence type="ECO:0000256" key="2">
    <source>
        <dbReference type="ARBA" id="ARBA00022670"/>
    </source>
</evidence>
<dbReference type="InterPro" id="IPR015500">
    <property type="entry name" value="Peptidase_S8_subtilisin-rel"/>
</dbReference>
<dbReference type="PROSITE" id="PS00138">
    <property type="entry name" value="SUBTILASE_SER"/>
    <property type="match status" value="1"/>
</dbReference>
<accession>A0A7M7NWS4</accession>
<dbReference type="FunFam" id="3.40.50.200:FF:000014">
    <property type="entry name" value="Proteinase K"/>
    <property type="match status" value="1"/>
</dbReference>
<dbReference type="PRINTS" id="PR00723">
    <property type="entry name" value="SUBTILISIN"/>
</dbReference>
<evidence type="ECO:0000313" key="11">
    <source>
        <dbReference type="Proteomes" id="UP000007110"/>
    </source>
</evidence>
<dbReference type="PROSITE" id="PS00136">
    <property type="entry name" value="SUBTILASE_ASP"/>
    <property type="match status" value="1"/>
</dbReference>
<feature type="active site" description="Charge relay system" evidence="5">
    <location>
        <position position="181"/>
    </location>
</feature>
<keyword evidence="11" id="KW-1185">Reference proteome</keyword>
<dbReference type="SUPFAM" id="SSF54897">
    <property type="entry name" value="Protease propeptides/inhibitors"/>
    <property type="match status" value="1"/>
</dbReference>